<proteinExistence type="predicted"/>
<reference evidence="4 5" key="1">
    <citation type="submission" date="2016-07" db="EMBL/GenBank/DDBJ databases">
        <title>Pervasive Adenine N6-methylation of Active Genes in Fungi.</title>
        <authorList>
            <consortium name="DOE Joint Genome Institute"/>
            <person name="Mondo S.J."/>
            <person name="Dannebaum R.O."/>
            <person name="Kuo R.C."/>
            <person name="Labutti K."/>
            <person name="Haridas S."/>
            <person name="Kuo A."/>
            <person name="Salamov A."/>
            <person name="Ahrendt S.R."/>
            <person name="Lipzen A."/>
            <person name="Sullivan W."/>
            <person name="Andreopoulos W.B."/>
            <person name="Clum A."/>
            <person name="Lindquist E."/>
            <person name="Daum C."/>
            <person name="Ramamoorthy G.K."/>
            <person name="Gryganskyi A."/>
            <person name="Culley D."/>
            <person name="Magnuson J.K."/>
            <person name="James T.Y."/>
            <person name="O'Malley M.A."/>
            <person name="Stajich J.E."/>
            <person name="Spatafora J.W."/>
            <person name="Visel A."/>
            <person name="Grigoriev I.V."/>
        </authorList>
    </citation>
    <scope>NUCLEOTIDE SEQUENCE [LARGE SCALE GENOMIC DNA]</scope>
    <source>
        <strain evidence="4 5">CBS 931.73</strain>
    </source>
</reference>
<organism evidence="4 5">
    <name type="scientific">Basidiobolus meristosporus CBS 931.73</name>
    <dbReference type="NCBI Taxonomy" id="1314790"/>
    <lineage>
        <taxon>Eukaryota</taxon>
        <taxon>Fungi</taxon>
        <taxon>Fungi incertae sedis</taxon>
        <taxon>Zoopagomycota</taxon>
        <taxon>Entomophthoromycotina</taxon>
        <taxon>Basidiobolomycetes</taxon>
        <taxon>Basidiobolales</taxon>
        <taxon>Basidiobolaceae</taxon>
        <taxon>Basidiobolus</taxon>
    </lineage>
</organism>
<keyword evidence="1 2" id="KW-0732">Signal</keyword>
<dbReference type="AlphaFoldDB" id="A0A1Y1Y1A3"/>
<dbReference type="Pfam" id="PF10342">
    <property type="entry name" value="Kre9_KNH"/>
    <property type="match status" value="1"/>
</dbReference>
<dbReference type="OrthoDB" id="2269410at2759"/>
<dbReference type="InterPro" id="IPR018466">
    <property type="entry name" value="Kre9/Knh1-like_N"/>
</dbReference>
<dbReference type="InParanoid" id="A0A1Y1Y1A3"/>
<evidence type="ECO:0000256" key="2">
    <source>
        <dbReference type="SAM" id="SignalP"/>
    </source>
</evidence>
<evidence type="ECO:0000259" key="3">
    <source>
        <dbReference type="Pfam" id="PF10342"/>
    </source>
</evidence>
<feature type="domain" description="Yeast cell wall synthesis Kre9/Knh1-like N-terminal" evidence="3">
    <location>
        <begin position="27"/>
        <end position="116"/>
    </location>
</feature>
<evidence type="ECO:0000313" key="5">
    <source>
        <dbReference type="Proteomes" id="UP000193498"/>
    </source>
</evidence>
<accession>A0A1Y1Y1A3</accession>
<dbReference type="PANTHER" id="PTHR40633">
    <property type="entry name" value="MATRIX PROTEIN, PUTATIVE (AFU_ORTHOLOGUE AFUA_8G05410)-RELATED"/>
    <property type="match status" value="1"/>
</dbReference>
<dbReference type="PANTHER" id="PTHR40633:SF1">
    <property type="entry name" value="GPI ANCHORED SERINE-THREONINE RICH PROTEIN (AFU_ORTHOLOGUE AFUA_1G03630)"/>
    <property type="match status" value="1"/>
</dbReference>
<evidence type="ECO:0000313" key="4">
    <source>
        <dbReference type="EMBL" id="ORX91792.1"/>
    </source>
</evidence>
<keyword evidence="5" id="KW-1185">Reference proteome</keyword>
<dbReference type="STRING" id="1314790.A0A1Y1Y1A3"/>
<protein>
    <recommendedName>
        <fullName evidence="3">Yeast cell wall synthesis Kre9/Knh1-like N-terminal domain-containing protein</fullName>
    </recommendedName>
</protein>
<name>A0A1Y1Y1A3_9FUNG</name>
<feature type="signal peptide" evidence="2">
    <location>
        <begin position="1"/>
        <end position="20"/>
    </location>
</feature>
<feature type="chain" id="PRO_5012847344" description="Yeast cell wall synthesis Kre9/Knh1-like N-terminal domain-containing protein" evidence="2">
    <location>
        <begin position="21"/>
        <end position="117"/>
    </location>
</feature>
<comment type="caution">
    <text evidence="4">The sequence shown here is derived from an EMBL/GenBank/DDBJ whole genome shotgun (WGS) entry which is preliminary data.</text>
</comment>
<dbReference type="InterPro" id="IPR052982">
    <property type="entry name" value="SRP1/TIP1-like"/>
</dbReference>
<dbReference type="EMBL" id="MCFE01000306">
    <property type="protein sequence ID" value="ORX91792.1"/>
    <property type="molecule type" value="Genomic_DNA"/>
</dbReference>
<sequence>MLRKFFGLLAVLAYLSLASAEIFISNPIESTKWRQGTDATIEWKIDAADTTKTITIELREGPKANLALTYIIAKNVDANEESHSWMVPMDLAPGDKYSVRVITDNGSEHYSHYFTIY</sequence>
<dbReference type="Proteomes" id="UP000193498">
    <property type="component" value="Unassembled WGS sequence"/>
</dbReference>
<gene>
    <name evidence="4" type="ORF">K493DRAFT_303787</name>
</gene>
<evidence type="ECO:0000256" key="1">
    <source>
        <dbReference type="ARBA" id="ARBA00022729"/>
    </source>
</evidence>